<evidence type="ECO:0000313" key="2">
    <source>
        <dbReference type="Proteomes" id="UP001253595"/>
    </source>
</evidence>
<evidence type="ECO:0000313" key="1">
    <source>
        <dbReference type="EMBL" id="MDR7088484.1"/>
    </source>
</evidence>
<dbReference type="RefSeq" id="WP_310068169.1">
    <property type="nucleotide sequence ID" value="NZ_JAVDVX010000001.1"/>
</dbReference>
<dbReference type="EMBL" id="JAVDVX010000001">
    <property type="protein sequence ID" value="MDR7088484.1"/>
    <property type="molecule type" value="Genomic_DNA"/>
</dbReference>
<gene>
    <name evidence="1" type="ORF">J2X05_000487</name>
</gene>
<comment type="caution">
    <text evidence="1">The sequence shown here is derived from an EMBL/GenBank/DDBJ whole genome shotgun (WGS) entry which is preliminary data.</text>
</comment>
<proteinExistence type="predicted"/>
<accession>A0ABU1UTH9</accession>
<sequence length="76" mass="8886">MHTSAITMPQLFEQLGLESSNLAIARFIKHHHLPEDIKLQAADFWTQSQRQFIKDSLQQDSDWCEIVDQLDALLRH</sequence>
<dbReference type="Proteomes" id="UP001253595">
    <property type="component" value="Unassembled WGS sequence"/>
</dbReference>
<keyword evidence="2" id="KW-1185">Reference proteome</keyword>
<dbReference type="Pfam" id="PF10982">
    <property type="entry name" value="DUF2789"/>
    <property type="match status" value="1"/>
</dbReference>
<dbReference type="Gene3D" id="1.10.10.1130">
    <property type="entry name" value="Uncharacterised protein PF10982, DUF2789"/>
    <property type="match status" value="1"/>
</dbReference>
<dbReference type="GO" id="GO:0003677">
    <property type="term" value="F:DNA binding"/>
    <property type="evidence" value="ECO:0007669"/>
    <property type="project" value="UniProtKB-KW"/>
</dbReference>
<reference evidence="1 2" key="1">
    <citation type="submission" date="2023-07" db="EMBL/GenBank/DDBJ databases">
        <title>Sorghum-associated microbial communities from plants grown in Nebraska, USA.</title>
        <authorList>
            <person name="Schachtman D."/>
        </authorList>
    </citation>
    <scope>NUCLEOTIDE SEQUENCE [LARGE SCALE GENOMIC DNA]</scope>
    <source>
        <strain evidence="1 2">BE190</strain>
    </source>
</reference>
<dbReference type="InterPro" id="IPR038086">
    <property type="entry name" value="DUF2789_sf"/>
</dbReference>
<name>A0ABU1UTH9_9GAMM</name>
<protein>
    <submittedName>
        <fullName evidence="1">DNA-binding transcriptional regulator AlpA</fullName>
    </submittedName>
</protein>
<dbReference type="InterPro" id="IPR021250">
    <property type="entry name" value="DUF2789"/>
</dbReference>
<organism evidence="1 2">
    <name type="scientific">Cellvibrio fibrivorans</name>
    <dbReference type="NCBI Taxonomy" id="126350"/>
    <lineage>
        <taxon>Bacteria</taxon>
        <taxon>Pseudomonadati</taxon>
        <taxon>Pseudomonadota</taxon>
        <taxon>Gammaproteobacteria</taxon>
        <taxon>Cellvibrionales</taxon>
        <taxon>Cellvibrionaceae</taxon>
        <taxon>Cellvibrio</taxon>
    </lineage>
</organism>
<keyword evidence="1" id="KW-0238">DNA-binding</keyword>